<name>A0A2S4WM43_9BASI</name>
<organism evidence="1 2">
    <name type="scientific">Puccinia striiformis</name>
    <dbReference type="NCBI Taxonomy" id="27350"/>
    <lineage>
        <taxon>Eukaryota</taxon>
        <taxon>Fungi</taxon>
        <taxon>Dikarya</taxon>
        <taxon>Basidiomycota</taxon>
        <taxon>Pucciniomycotina</taxon>
        <taxon>Pucciniomycetes</taxon>
        <taxon>Pucciniales</taxon>
        <taxon>Pucciniaceae</taxon>
        <taxon>Puccinia</taxon>
    </lineage>
</organism>
<protein>
    <submittedName>
        <fullName evidence="1">Uncharacterized protein</fullName>
    </submittedName>
</protein>
<reference evidence="1 2" key="1">
    <citation type="submission" date="2017-12" db="EMBL/GenBank/DDBJ databases">
        <title>Gene loss provides genomic basis for host adaptation in cereal stripe rust fungi.</title>
        <authorList>
            <person name="Xia C."/>
        </authorList>
    </citation>
    <scope>NUCLEOTIDE SEQUENCE [LARGE SCALE GENOMIC DNA]</scope>
    <source>
        <strain evidence="1 2">93TX-2</strain>
    </source>
</reference>
<reference evidence="2" key="2">
    <citation type="journal article" date="2018" name="BMC Genomics">
        <title>Genomic insights into host adaptation between the wheat stripe rust pathogen (Puccinia striiformis f. sp. tritici) and the barley stripe rust pathogen (Puccinia striiformis f. sp. hordei).</title>
        <authorList>
            <person name="Xia C."/>
            <person name="Wang M."/>
            <person name="Yin C."/>
            <person name="Cornejo O.E."/>
            <person name="Hulbert S.H."/>
            <person name="Chen X."/>
        </authorList>
    </citation>
    <scope>NUCLEOTIDE SEQUENCE [LARGE SCALE GENOMIC DNA]</scope>
    <source>
        <strain evidence="2">93TX-2</strain>
    </source>
</reference>
<keyword evidence="2" id="KW-1185">Reference proteome</keyword>
<dbReference type="VEuPathDB" id="FungiDB:PSHT_00805"/>
<gene>
    <name evidence="1" type="ORF">PSHT_00805</name>
</gene>
<reference evidence="2" key="3">
    <citation type="journal article" date="2018" name="Mol. Plant Microbe Interact.">
        <title>Genome sequence resources for the wheat stripe rust pathogen (Puccinia striiformis f. sp. tritici) and the barley stripe rust pathogen (Puccinia striiformis f. sp. hordei).</title>
        <authorList>
            <person name="Xia C."/>
            <person name="Wang M."/>
            <person name="Yin C."/>
            <person name="Cornejo O.E."/>
            <person name="Hulbert S.H."/>
            <person name="Chen X."/>
        </authorList>
    </citation>
    <scope>NUCLEOTIDE SEQUENCE [LARGE SCALE GENOMIC DNA]</scope>
    <source>
        <strain evidence="2">93TX-2</strain>
    </source>
</reference>
<dbReference type="EMBL" id="PKSM01000006">
    <property type="protein sequence ID" value="POW22860.1"/>
    <property type="molecule type" value="Genomic_DNA"/>
</dbReference>
<sequence length="253" mass="28194">RPTWKVKNGEEPNPKGNKFSRKLLICLYNHLIRASVGSEFATGKMDPPPVGTSREQTVVAAPDHLNSPDPSEPDESQHLPIYDNATGSMFSGPVAVGTPRRVSNVPVDSRFDSRSSRSTAFHCFEDVNVLTFLVAINQCHDEFVQKRPHYLTRSATLGGFIIDWSFEQSSTRSIFPKPHYQPHPSRVDSLITTVTTRSRTNPQPNSSTGISCNCVEIRTRLSSPTCATDFQHNGRSCLRVLRSQFSGKIWQPP</sequence>
<comment type="caution">
    <text evidence="1">The sequence shown here is derived from an EMBL/GenBank/DDBJ whole genome shotgun (WGS) entry which is preliminary data.</text>
</comment>
<proteinExistence type="predicted"/>
<evidence type="ECO:0000313" key="2">
    <source>
        <dbReference type="Proteomes" id="UP000238274"/>
    </source>
</evidence>
<dbReference type="VEuPathDB" id="FungiDB:PSTT_05213"/>
<dbReference type="Proteomes" id="UP000238274">
    <property type="component" value="Unassembled WGS sequence"/>
</dbReference>
<evidence type="ECO:0000313" key="1">
    <source>
        <dbReference type="EMBL" id="POW22860.1"/>
    </source>
</evidence>
<accession>A0A2S4WM43</accession>
<dbReference type="AlphaFoldDB" id="A0A2S4WM43"/>
<feature type="non-terminal residue" evidence="1">
    <location>
        <position position="1"/>
    </location>
</feature>